<accession>C7Z9D9</accession>
<evidence type="ECO:0000313" key="1">
    <source>
        <dbReference type="EMBL" id="EEU39490.1"/>
    </source>
</evidence>
<dbReference type="Proteomes" id="UP000005206">
    <property type="component" value="Chromosome 6"/>
</dbReference>
<dbReference type="RefSeq" id="XP_003045203.1">
    <property type="nucleotide sequence ID" value="XM_003045157.1"/>
</dbReference>
<dbReference type="HOGENOM" id="CLU_1586922_0_0_1"/>
<sequence>MHPQTNSRFFSLPLKIRIIIQREYLKQHPEIKATGHLLPPIEGRVIKWYKGVSIAHPLMLTCIKMYKEMCPTAFEDLTIRFQPWLKEQLPLRMVLPPPRRCLRNLTLIVDAHYEEMREYQGLALHLLGSPSLEKFTIKGDHGSDWFNGYTSEHGAVAAAPLVLDEGGF</sequence>
<dbReference type="AlphaFoldDB" id="C7Z9D9"/>
<protein>
    <submittedName>
        <fullName evidence="1">Uncharacterized protein</fullName>
    </submittedName>
</protein>
<dbReference type="InParanoid" id="C7Z9D9"/>
<dbReference type="OrthoDB" id="62952at2759"/>
<dbReference type="VEuPathDB" id="FungiDB:NECHADRAFT_81720"/>
<dbReference type="EMBL" id="GG698912">
    <property type="protein sequence ID" value="EEU39490.1"/>
    <property type="molecule type" value="Genomic_DNA"/>
</dbReference>
<evidence type="ECO:0000313" key="2">
    <source>
        <dbReference type="Proteomes" id="UP000005206"/>
    </source>
</evidence>
<name>C7Z9D9_FUSV7</name>
<dbReference type="KEGG" id="nhe:NECHADRAFT_81720"/>
<dbReference type="GeneID" id="9673776"/>
<organism evidence="1 2">
    <name type="scientific">Fusarium vanettenii (strain ATCC MYA-4622 / CBS 123669 / FGSC 9596 / NRRL 45880 / 77-13-4)</name>
    <name type="common">Fusarium solani subsp. pisi</name>
    <dbReference type="NCBI Taxonomy" id="660122"/>
    <lineage>
        <taxon>Eukaryota</taxon>
        <taxon>Fungi</taxon>
        <taxon>Dikarya</taxon>
        <taxon>Ascomycota</taxon>
        <taxon>Pezizomycotina</taxon>
        <taxon>Sordariomycetes</taxon>
        <taxon>Hypocreomycetidae</taxon>
        <taxon>Hypocreales</taxon>
        <taxon>Nectriaceae</taxon>
        <taxon>Fusarium</taxon>
        <taxon>Fusarium solani species complex</taxon>
        <taxon>Fusarium vanettenii</taxon>
    </lineage>
</organism>
<gene>
    <name evidence="1" type="ORF">NECHADRAFT_81720</name>
</gene>
<keyword evidence="2" id="KW-1185">Reference proteome</keyword>
<reference evidence="1 2" key="1">
    <citation type="journal article" date="2009" name="PLoS Genet.">
        <title>The genome of Nectria haematococca: contribution of supernumerary chromosomes to gene expansion.</title>
        <authorList>
            <person name="Coleman J.J."/>
            <person name="Rounsley S.D."/>
            <person name="Rodriguez-Carres M."/>
            <person name="Kuo A."/>
            <person name="Wasmann C.C."/>
            <person name="Grimwood J."/>
            <person name="Schmutz J."/>
            <person name="Taga M."/>
            <person name="White G.J."/>
            <person name="Zhou S."/>
            <person name="Schwartz D.C."/>
            <person name="Freitag M."/>
            <person name="Ma L.J."/>
            <person name="Danchin E.G."/>
            <person name="Henrissat B."/>
            <person name="Coutinho P.M."/>
            <person name="Nelson D.R."/>
            <person name="Straney D."/>
            <person name="Napoli C.A."/>
            <person name="Barker B.M."/>
            <person name="Gribskov M."/>
            <person name="Rep M."/>
            <person name="Kroken S."/>
            <person name="Molnar I."/>
            <person name="Rensing C."/>
            <person name="Kennell J.C."/>
            <person name="Zamora J."/>
            <person name="Farman M.L."/>
            <person name="Selker E.U."/>
            <person name="Salamov A."/>
            <person name="Shapiro H."/>
            <person name="Pangilinan J."/>
            <person name="Lindquist E."/>
            <person name="Lamers C."/>
            <person name="Grigoriev I.V."/>
            <person name="Geiser D.M."/>
            <person name="Covert S.F."/>
            <person name="Temporini E."/>
            <person name="Vanetten H.D."/>
        </authorList>
    </citation>
    <scope>NUCLEOTIDE SEQUENCE [LARGE SCALE GENOMIC DNA]</scope>
    <source>
        <strain evidence="2">ATCC MYA-4622 / CBS 123669 / FGSC 9596 / NRRL 45880 / 77-13-4</strain>
    </source>
</reference>
<proteinExistence type="predicted"/>